<sequence>MSPVRHMKKGKKSAARRGHAHSSSRSPSASPSPSSSPPPEGDSSDDTGHSTGHQKIVVALANLFCENFSMAQIRATLADIAQETMVSDGDLLLDMCTERLHAELARAQSSTIRPAPETFGPRSADSSSLSDEQFMQAMIDQLESNDFRDMQLDMDPDLLALLEEQCLAQASDEALARELQAEEDERARLQEEAYEQDFRLAMTLHGQENFTHRLEPTRAGASSSNPRAADSPAKAAARTAMRKRVRALRSVYRQHGVPDEGFDAIWTHIAKLPQLSDTARLNRLQQSLERVVRLQAAGGGSLVDGSRSWADVATESASSPTPASSAPPSRSPSPPPASAAVCSPSCPPLFSSATMPAGAPWPDGDLEELHSRGYRINGNQANFFSTTLPPLRRFYFRVEHIRSAVQMQGNGSLPSNIPALIFLLKLAQSTRQQTSSALPALSADYRLYFEHYEELRDWVVELRLQHILATCQRLAPGAMAKIDLHGLDRIAAMDILRQVISRAPTSRIEVVTGRGSHSVGNVPVIKTAVISYLKQAGIRHSLRNDGSVMVNLA</sequence>
<dbReference type="SMART" id="SM00463">
    <property type="entry name" value="SMR"/>
    <property type="match status" value="1"/>
</dbReference>
<gene>
    <name evidence="3" type="ORF">H696_01520</name>
</gene>
<proteinExistence type="predicted"/>
<organism evidence="3">
    <name type="scientific">Fonticula alba</name>
    <name type="common">Slime mold</name>
    <dbReference type="NCBI Taxonomy" id="691883"/>
    <lineage>
        <taxon>Eukaryota</taxon>
        <taxon>Rotosphaerida</taxon>
        <taxon>Fonticulaceae</taxon>
        <taxon>Fonticula</taxon>
    </lineage>
</organism>
<feature type="region of interest" description="Disordered" evidence="1">
    <location>
        <begin position="107"/>
        <end position="130"/>
    </location>
</feature>
<feature type="compositionally biased region" description="Basic residues" evidence="1">
    <location>
        <begin position="1"/>
        <end position="22"/>
    </location>
</feature>
<feature type="region of interest" description="Disordered" evidence="1">
    <location>
        <begin position="1"/>
        <end position="51"/>
    </location>
</feature>
<dbReference type="PANTHER" id="PTHR46535:SF1">
    <property type="entry name" value="NEDD4-BINDING PROTEIN 2"/>
    <property type="match status" value="1"/>
</dbReference>
<protein>
    <recommendedName>
        <fullName evidence="2">Smr domain-containing protein</fullName>
    </recommendedName>
</protein>
<dbReference type="GO" id="GO:0005634">
    <property type="term" value="C:nucleus"/>
    <property type="evidence" value="ECO:0007669"/>
    <property type="project" value="TreeGrafter"/>
</dbReference>
<accession>A0A058ZCK7</accession>
<dbReference type="InterPro" id="IPR036063">
    <property type="entry name" value="Smr_dom_sf"/>
</dbReference>
<feature type="compositionally biased region" description="Low complexity" evidence="1">
    <location>
        <begin position="316"/>
        <end position="328"/>
    </location>
</feature>
<dbReference type="Proteomes" id="UP000030693">
    <property type="component" value="Unassembled WGS sequence"/>
</dbReference>
<dbReference type="PANTHER" id="PTHR46535">
    <property type="entry name" value="NEDD4-BINDING PROTEIN 2"/>
    <property type="match status" value="1"/>
</dbReference>
<reference evidence="3" key="1">
    <citation type="submission" date="2013-04" db="EMBL/GenBank/DDBJ databases">
        <title>The Genome Sequence of Fonticula alba ATCC 38817.</title>
        <authorList>
            <consortium name="The Broad Institute Genomics Platform"/>
            <person name="Russ C."/>
            <person name="Cuomo C."/>
            <person name="Burger G."/>
            <person name="Gray M.W."/>
            <person name="Holland P.W.H."/>
            <person name="King N."/>
            <person name="Lang F.B.F."/>
            <person name="Roger A.J."/>
            <person name="Ruiz-Trillo I."/>
            <person name="Brown M."/>
            <person name="Walker B."/>
            <person name="Young S."/>
            <person name="Zeng Q."/>
            <person name="Gargeya S."/>
            <person name="Fitzgerald M."/>
            <person name="Haas B."/>
            <person name="Abouelleil A."/>
            <person name="Allen A.W."/>
            <person name="Alvarado L."/>
            <person name="Arachchi H.M."/>
            <person name="Berlin A.M."/>
            <person name="Chapman S.B."/>
            <person name="Gainer-Dewar J."/>
            <person name="Goldberg J."/>
            <person name="Griggs A."/>
            <person name="Gujja S."/>
            <person name="Hansen M."/>
            <person name="Howarth C."/>
            <person name="Imamovic A."/>
            <person name="Ireland A."/>
            <person name="Larimer J."/>
            <person name="McCowan C."/>
            <person name="Murphy C."/>
            <person name="Pearson M."/>
            <person name="Poon T.W."/>
            <person name="Priest M."/>
            <person name="Roberts A."/>
            <person name="Saif S."/>
            <person name="Shea T."/>
            <person name="Sisk P."/>
            <person name="Sykes S."/>
            <person name="Wortman J."/>
            <person name="Nusbaum C."/>
            <person name="Birren B."/>
        </authorList>
    </citation>
    <scope>NUCLEOTIDE SEQUENCE [LARGE SCALE GENOMIC DNA]</scope>
    <source>
        <strain evidence="3">ATCC 38817</strain>
    </source>
</reference>
<evidence type="ECO:0000259" key="2">
    <source>
        <dbReference type="PROSITE" id="PS50828"/>
    </source>
</evidence>
<evidence type="ECO:0000313" key="4">
    <source>
        <dbReference type="Proteomes" id="UP000030693"/>
    </source>
</evidence>
<dbReference type="InterPro" id="IPR002625">
    <property type="entry name" value="Smr_dom"/>
</dbReference>
<dbReference type="OrthoDB" id="3231855at2759"/>
<dbReference type="PROSITE" id="PS50828">
    <property type="entry name" value="SMR"/>
    <property type="match status" value="1"/>
</dbReference>
<dbReference type="GO" id="GO:0004519">
    <property type="term" value="F:endonuclease activity"/>
    <property type="evidence" value="ECO:0007669"/>
    <property type="project" value="TreeGrafter"/>
</dbReference>
<dbReference type="SUPFAM" id="SSF160443">
    <property type="entry name" value="SMR domain-like"/>
    <property type="match status" value="1"/>
</dbReference>
<feature type="compositionally biased region" description="Low complexity" evidence="1">
    <location>
        <begin position="23"/>
        <end position="33"/>
    </location>
</feature>
<dbReference type="GeneID" id="20526245"/>
<dbReference type="EMBL" id="KB932202">
    <property type="protein sequence ID" value="KCV72114.1"/>
    <property type="molecule type" value="Genomic_DNA"/>
</dbReference>
<feature type="domain" description="Smr" evidence="2">
    <location>
        <begin position="482"/>
        <end position="553"/>
    </location>
</feature>
<name>A0A058ZCK7_FONAL</name>
<dbReference type="Pfam" id="PF01713">
    <property type="entry name" value="Smr"/>
    <property type="match status" value="1"/>
</dbReference>
<dbReference type="AlphaFoldDB" id="A0A058ZCK7"/>
<evidence type="ECO:0000313" key="3">
    <source>
        <dbReference type="EMBL" id="KCV72114.1"/>
    </source>
</evidence>
<evidence type="ECO:0000256" key="1">
    <source>
        <dbReference type="SAM" id="MobiDB-lite"/>
    </source>
</evidence>
<keyword evidence="4" id="KW-1185">Reference proteome</keyword>
<dbReference type="RefSeq" id="XP_009493692.1">
    <property type="nucleotide sequence ID" value="XM_009495417.1"/>
</dbReference>
<feature type="region of interest" description="Disordered" evidence="1">
    <location>
        <begin position="301"/>
        <end position="341"/>
    </location>
</feature>
<dbReference type="Gene3D" id="3.30.1370.110">
    <property type="match status" value="1"/>
</dbReference>
<dbReference type="InterPro" id="IPR052772">
    <property type="entry name" value="Endo/PolyKinase_Domain-Protein"/>
</dbReference>